<evidence type="ECO:0000313" key="4">
    <source>
        <dbReference type="Proteomes" id="UP001196915"/>
    </source>
</evidence>
<evidence type="ECO:0000313" key="3">
    <source>
        <dbReference type="EMBL" id="MBU9357518.1"/>
    </source>
</evidence>
<feature type="transmembrane region" description="Helical" evidence="1">
    <location>
        <begin position="102"/>
        <end position="126"/>
    </location>
</feature>
<evidence type="ECO:0000256" key="1">
    <source>
        <dbReference type="SAM" id="Phobius"/>
    </source>
</evidence>
<dbReference type="EMBL" id="JAHPMX010000006">
    <property type="protein sequence ID" value="MBU9357518.1"/>
    <property type="molecule type" value="Genomic_DNA"/>
</dbReference>
<keyword evidence="1" id="KW-0472">Membrane</keyword>
<proteinExistence type="predicted"/>
<gene>
    <name evidence="3" type="ORF">KTE52_14385</name>
</gene>
<dbReference type="Pfam" id="PF18013">
    <property type="entry name" value="Phage_lysozyme2"/>
    <property type="match status" value="1"/>
</dbReference>
<keyword evidence="1" id="KW-1133">Transmembrane helix</keyword>
<comment type="caution">
    <text evidence="3">The sequence shown here is derived from an EMBL/GenBank/DDBJ whole genome shotgun (WGS) entry which is preliminary data.</text>
</comment>
<dbReference type="RefSeq" id="WP_217084644.1">
    <property type="nucleotide sequence ID" value="NZ_JAHPMX010000006.1"/>
</dbReference>
<sequence length="676" mass="73952">MAVSILKIQVDRAEADQYFKDFKAFDDQLQGMPEPWKDALRQAKLIQATLVNLQAGQKQQTSSLKDSNKQLAVMEKHWKNIGGTVRGINKDVREVMSTVSKLIPGLGTIGGIAGLASLPMLMFAGFSKLMSSVGADRTTNLQMGGISQGSRKAFENTYGRYGFSDAQLRAVAEAQLDPNKRAGLIQALTAAGFSPQDAAQLSEQGTDAGEVMSRLINASRSANPLVLRSMGGPFITPEQVTTIQSALPGEIEGLRSQYQRQTPELDAQAADQRRALEFTSHLSEAFEKLRVGIFNKLIALEPSLDKITNAFGKLVTDLLDSPGFRRFIAELPSKISQFADFLSSEKFTKSLSTVTDNLFKLATASTQLVVSIDKLASFINDPVGFFDNDRKISRNKQQIAIFEAELKDDERYESGKMSPWEKVRYEASHAPDIISGVKRSEKTRETLRDLYAERNALVAASNPTPALSTGAGNDGRTLNLNTAPMLGVTYVRPDGSARGPATIDEKAQFIGEFIAEGRRRGMNPEQIAGVLGSIAQESHFDPFVRNGIGAYGTSQWLDKSRQRKLEEFRKKNAGKSESWIQARFAWQEMADMGKLNGLRETKSIEEAAIYHRKNIEMPGESEANDAARIRYGKQALNSYGDIMRGTVSTVTGVNLNVVVQNQTGANLTANAAASAI</sequence>
<organism evidence="3 4">
    <name type="scientific">Burkholderia multivorans</name>
    <dbReference type="NCBI Taxonomy" id="87883"/>
    <lineage>
        <taxon>Bacteria</taxon>
        <taxon>Pseudomonadati</taxon>
        <taxon>Pseudomonadota</taxon>
        <taxon>Betaproteobacteria</taxon>
        <taxon>Burkholderiales</taxon>
        <taxon>Burkholderiaceae</taxon>
        <taxon>Burkholderia</taxon>
        <taxon>Burkholderia cepacia complex</taxon>
    </lineage>
</organism>
<reference evidence="3" key="1">
    <citation type="submission" date="2021-06" db="EMBL/GenBank/DDBJ databases">
        <title>A collection of bacterial strains from the Burkholderia cepacia Research Laboratory and Repository.</title>
        <authorList>
            <person name="Lipuma J."/>
            <person name="Spilker T."/>
        </authorList>
    </citation>
    <scope>NUCLEOTIDE SEQUENCE</scope>
    <source>
        <strain evidence="3">AU37435</strain>
    </source>
</reference>
<name>A0AAP2HJK9_9BURK</name>
<keyword evidence="1" id="KW-0812">Transmembrane</keyword>
<protein>
    <recommendedName>
        <fullName evidence="2">Phage tail lysozyme domain-containing protein</fullName>
    </recommendedName>
</protein>
<dbReference type="Proteomes" id="UP001196915">
    <property type="component" value="Unassembled WGS sequence"/>
</dbReference>
<dbReference type="AlphaFoldDB" id="A0AAP2HJK9"/>
<evidence type="ECO:0000259" key="2">
    <source>
        <dbReference type="Pfam" id="PF18013"/>
    </source>
</evidence>
<feature type="domain" description="Phage tail lysozyme" evidence="2">
    <location>
        <begin position="519"/>
        <end position="638"/>
    </location>
</feature>
<dbReference type="InterPro" id="IPR041219">
    <property type="entry name" value="Phage_lysozyme2"/>
</dbReference>
<accession>A0AAP2HJK9</accession>